<reference evidence="1 2" key="1">
    <citation type="submission" date="2013-11" db="EMBL/GenBank/DDBJ databases">
        <title>Comparative genomics of Ignicoccus.</title>
        <authorList>
            <person name="Podar M."/>
        </authorList>
    </citation>
    <scope>NUCLEOTIDE SEQUENCE [LARGE SCALE GENOMIC DNA]</scope>
    <source>
        <strain evidence="1 2">DSM 13165</strain>
    </source>
</reference>
<dbReference type="AlphaFoldDB" id="A0A0U3FTB6"/>
<dbReference type="STRING" id="940295.EYM_06630"/>
<name>A0A0U3FTB6_9CREN</name>
<proteinExistence type="predicted"/>
<organism evidence="1 2">
    <name type="scientific">Ignicoccus islandicus DSM 13165</name>
    <dbReference type="NCBI Taxonomy" id="940295"/>
    <lineage>
        <taxon>Archaea</taxon>
        <taxon>Thermoproteota</taxon>
        <taxon>Thermoprotei</taxon>
        <taxon>Desulfurococcales</taxon>
        <taxon>Desulfurococcaceae</taxon>
        <taxon>Ignicoccus</taxon>
    </lineage>
</organism>
<dbReference type="Proteomes" id="UP000060778">
    <property type="component" value="Chromosome"/>
</dbReference>
<evidence type="ECO:0000313" key="1">
    <source>
        <dbReference type="EMBL" id="ALU12704.1"/>
    </source>
</evidence>
<dbReference type="KEGG" id="iis:EYM_06630"/>
<sequence length="29" mass="3455">MENSFENSITIRNILRESRLMATEIKNDE</sequence>
<gene>
    <name evidence="1" type="ORF">EYM_06630</name>
</gene>
<keyword evidence="2" id="KW-1185">Reference proteome</keyword>
<dbReference type="EMBL" id="CP006867">
    <property type="protein sequence ID" value="ALU12704.1"/>
    <property type="molecule type" value="Genomic_DNA"/>
</dbReference>
<protein>
    <submittedName>
        <fullName evidence="1">Uncharacterized protein</fullName>
    </submittedName>
</protein>
<accession>A0A0U3FTB6</accession>
<evidence type="ECO:0000313" key="2">
    <source>
        <dbReference type="Proteomes" id="UP000060778"/>
    </source>
</evidence>